<dbReference type="Gene3D" id="2.30.42.10">
    <property type="match status" value="1"/>
</dbReference>
<keyword evidence="8 11" id="KW-1133">Transmembrane helix</keyword>
<feature type="compositionally biased region" description="Basic and acidic residues" evidence="10">
    <location>
        <begin position="213"/>
        <end position="236"/>
    </location>
</feature>
<dbReference type="SUPFAM" id="SSF50494">
    <property type="entry name" value="Trypsin-like serine proteases"/>
    <property type="match status" value="1"/>
</dbReference>
<dbReference type="AlphaFoldDB" id="A0A4Z1BU38"/>
<dbReference type="InterPro" id="IPR001940">
    <property type="entry name" value="Peptidase_S1C"/>
</dbReference>
<evidence type="ECO:0000256" key="3">
    <source>
        <dbReference type="ARBA" id="ARBA00021768"/>
    </source>
</evidence>
<evidence type="ECO:0000256" key="2">
    <source>
        <dbReference type="ARBA" id="ARBA00010541"/>
    </source>
</evidence>
<evidence type="ECO:0000256" key="7">
    <source>
        <dbReference type="ARBA" id="ARBA00022825"/>
    </source>
</evidence>
<evidence type="ECO:0000256" key="1">
    <source>
        <dbReference type="ARBA" id="ARBA00004162"/>
    </source>
</evidence>
<gene>
    <name evidence="13" type="ORF">E2558_01745</name>
</gene>
<dbReference type="PRINTS" id="PR00834">
    <property type="entry name" value="PROTEASES2C"/>
</dbReference>
<dbReference type="Proteomes" id="UP000297459">
    <property type="component" value="Unassembled WGS sequence"/>
</dbReference>
<keyword evidence="6" id="KW-0378">Hydrolase</keyword>
<dbReference type="Gene3D" id="2.40.10.10">
    <property type="entry name" value="Trypsin-like serine proteases"/>
    <property type="match status" value="2"/>
</dbReference>
<evidence type="ECO:0000256" key="8">
    <source>
        <dbReference type="ARBA" id="ARBA00022989"/>
    </source>
</evidence>
<keyword evidence="4 13" id="KW-0645">Protease</keyword>
<protein>
    <recommendedName>
        <fullName evidence="3">Serine protease HtrA-like</fullName>
    </recommendedName>
</protein>
<evidence type="ECO:0000313" key="13">
    <source>
        <dbReference type="EMBL" id="TGN28379.1"/>
    </source>
</evidence>
<keyword evidence="11" id="KW-0472">Membrane</keyword>
<dbReference type="GO" id="GO:0005886">
    <property type="term" value="C:plasma membrane"/>
    <property type="evidence" value="ECO:0007669"/>
    <property type="project" value="UniProtKB-SubCell"/>
</dbReference>
<proteinExistence type="inferred from homology"/>
<feature type="transmembrane region" description="Helical" evidence="11">
    <location>
        <begin position="264"/>
        <end position="285"/>
    </location>
</feature>
<comment type="subcellular location">
    <subcellularLocation>
        <location evidence="1">Cell membrane</location>
        <topology evidence="1">Single-pass membrane protein</topology>
    </subcellularLocation>
</comment>
<dbReference type="GO" id="GO:0004252">
    <property type="term" value="F:serine-type endopeptidase activity"/>
    <property type="evidence" value="ECO:0007669"/>
    <property type="project" value="InterPro"/>
</dbReference>
<feature type="compositionally biased region" description="Basic and acidic residues" evidence="10">
    <location>
        <begin position="144"/>
        <end position="166"/>
    </location>
</feature>
<evidence type="ECO:0000313" key="14">
    <source>
        <dbReference type="Proteomes" id="UP000297459"/>
    </source>
</evidence>
<evidence type="ECO:0000256" key="9">
    <source>
        <dbReference type="SAM" id="Coils"/>
    </source>
</evidence>
<keyword evidence="5 11" id="KW-0812">Transmembrane</keyword>
<dbReference type="InterPro" id="IPR001478">
    <property type="entry name" value="PDZ"/>
</dbReference>
<keyword evidence="7" id="KW-0720">Serine protease</keyword>
<feature type="region of interest" description="Disordered" evidence="10">
    <location>
        <begin position="68"/>
        <end position="250"/>
    </location>
</feature>
<dbReference type="InterPro" id="IPR051201">
    <property type="entry name" value="Chloro_Bact_Ser_Proteases"/>
</dbReference>
<evidence type="ECO:0000256" key="4">
    <source>
        <dbReference type="ARBA" id="ARBA00022670"/>
    </source>
</evidence>
<dbReference type="InterPro" id="IPR009003">
    <property type="entry name" value="Peptidase_S1_PA"/>
</dbReference>
<reference evidence="13 14" key="1">
    <citation type="submission" date="2019-04" db="EMBL/GenBank/DDBJ databases">
        <title>Genomic characterization of Staphylococcus petrasii strains.</title>
        <authorList>
            <person name="Vrbovska V."/>
            <person name="Kovarovic V."/>
            <person name="Maslanova I."/>
            <person name="Indrakova A."/>
            <person name="Petras P."/>
            <person name="Sedo O."/>
            <person name="Svec P."/>
            <person name="Fisarova L."/>
            <person name="Sedlacek I."/>
            <person name="Doskar J."/>
            <person name="Pantucek R."/>
        </authorList>
    </citation>
    <scope>NUCLEOTIDE SEQUENCE [LARGE SCALE GENOMIC DNA]</scope>
    <source>
        <strain evidence="13 14">CCM 8529</strain>
    </source>
</reference>
<feature type="compositionally biased region" description="Basic and acidic residues" evidence="10">
    <location>
        <begin position="93"/>
        <end position="135"/>
    </location>
</feature>
<keyword evidence="14" id="KW-1185">Reference proteome</keyword>
<comment type="similarity">
    <text evidence="2">Belongs to the peptidase S1C family.</text>
</comment>
<comment type="caution">
    <text evidence="13">The sequence shown here is derived from an EMBL/GenBank/DDBJ whole genome shotgun (WGS) entry which is preliminary data.</text>
</comment>
<dbReference type="PROSITE" id="PS50106">
    <property type="entry name" value="PDZ"/>
    <property type="match status" value="1"/>
</dbReference>
<dbReference type="InterPro" id="IPR036034">
    <property type="entry name" value="PDZ_sf"/>
</dbReference>
<feature type="compositionally biased region" description="Basic and acidic residues" evidence="10">
    <location>
        <begin position="193"/>
        <end position="204"/>
    </location>
</feature>
<dbReference type="InterPro" id="IPR043504">
    <property type="entry name" value="Peptidase_S1_PA_chymotrypsin"/>
</dbReference>
<evidence type="ECO:0000256" key="10">
    <source>
        <dbReference type="SAM" id="MobiDB-lite"/>
    </source>
</evidence>
<dbReference type="EMBL" id="SRPJ01000001">
    <property type="protein sequence ID" value="TGN28379.1"/>
    <property type="molecule type" value="Genomic_DNA"/>
</dbReference>
<feature type="coiled-coil region" evidence="9">
    <location>
        <begin position="24"/>
        <end position="54"/>
    </location>
</feature>
<evidence type="ECO:0000256" key="5">
    <source>
        <dbReference type="ARBA" id="ARBA00022692"/>
    </source>
</evidence>
<evidence type="ECO:0000256" key="11">
    <source>
        <dbReference type="SAM" id="Phobius"/>
    </source>
</evidence>
<sequence length="627" mass="71618">MNNDKKHVIPRDRYRRKRHEYFHNEEREERIAREKEQRERLAEKEQQLVKVNEERVRDNLRKARIEKLTQEEIQQQQHEAKLRANNNSSSTNENKEHNLTLPEEQRLNEEKNNATDSDQLKHQRNKENSTEEKESQPVYSRVNKNKEKDTQATKNKDKTKEQKVETVYDNQTNDIDSKREPHSVVNNTTSIEKNNEENKYDTKDNHKKTSTQKVKEDKELKAQEASRDENNAKKNFDSQNETQPTKSNNSNEMMDKVKVFLQRHWIKIVIAIIILLLILVLNSIFSHSKHNQNINQSENNDKKYTTTMKIANNAVKSVVTVESNTPKNTSVQKTNTNSDNELGSGVVYKTVGDTIFILTNTHIIDQSDDIKITYDDNKTVQAKVVGKDKWSDVAVLKVKLKDGNIKPLHIGNSNHLVVGESIIVIGNPLGNDFKNTVSKGIISGINRLVPVDFDKDNNNDELIKAFQIDAPVNLGNSGGPVINKTGDLIGIVSLKINMPSIEGMGFAIPINEAQSIANELEKNGKIEYPNTGIAIENVKDMNSYERKMIKLPNEINQGIVVKNLKDGGLGEKSGLKTGDVIVELDSKTLKNNLQYRQILFEHRQDLKTLSAKIFREGKSQKIKIKLK</sequence>
<dbReference type="Pfam" id="PF13365">
    <property type="entry name" value="Trypsin_2"/>
    <property type="match status" value="1"/>
</dbReference>
<accession>A0A4Z1BU38</accession>
<dbReference type="PANTHER" id="PTHR43343:SF3">
    <property type="entry name" value="PROTEASE DO-LIKE 8, CHLOROPLASTIC"/>
    <property type="match status" value="1"/>
</dbReference>
<dbReference type="SUPFAM" id="SSF50156">
    <property type="entry name" value="PDZ domain-like"/>
    <property type="match status" value="1"/>
</dbReference>
<dbReference type="GO" id="GO:0006508">
    <property type="term" value="P:proteolysis"/>
    <property type="evidence" value="ECO:0007669"/>
    <property type="project" value="UniProtKB-KW"/>
</dbReference>
<evidence type="ECO:0000256" key="6">
    <source>
        <dbReference type="ARBA" id="ARBA00022801"/>
    </source>
</evidence>
<organism evidence="13 14">
    <name type="scientific">Staphylococcus pragensis</name>
    <dbReference type="NCBI Taxonomy" id="1611836"/>
    <lineage>
        <taxon>Bacteria</taxon>
        <taxon>Bacillati</taxon>
        <taxon>Bacillota</taxon>
        <taxon>Bacilli</taxon>
        <taxon>Bacillales</taxon>
        <taxon>Staphylococcaceae</taxon>
        <taxon>Staphylococcus</taxon>
    </lineage>
</organism>
<dbReference type="SMART" id="SM00228">
    <property type="entry name" value="PDZ"/>
    <property type="match status" value="1"/>
</dbReference>
<name>A0A4Z1BU38_9STAP</name>
<dbReference type="RefSeq" id="WP_126565272.1">
    <property type="nucleotide sequence ID" value="NZ_BMCY01000001.1"/>
</dbReference>
<feature type="compositionally biased region" description="Polar residues" evidence="10">
    <location>
        <begin position="237"/>
        <end position="250"/>
    </location>
</feature>
<dbReference type="Pfam" id="PF13180">
    <property type="entry name" value="PDZ_2"/>
    <property type="match status" value="1"/>
</dbReference>
<feature type="domain" description="PDZ" evidence="12">
    <location>
        <begin position="517"/>
        <end position="591"/>
    </location>
</feature>
<dbReference type="CDD" id="cd06781">
    <property type="entry name" value="cpPDZ_BsHtra-like"/>
    <property type="match status" value="1"/>
</dbReference>
<keyword evidence="9" id="KW-0175">Coiled coil</keyword>
<evidence type="ECO:0000259" key="12">
    <source>
        <dbReference type="PROSITE" id="PS50106"/>
    </source>
</evidence>
<dbReference type="PANTHER" id="PTHR43343">
    <property type="entry name" value="PEPTIDASE S12"/>
    <property type="match status" value="1"/>
</dbReference>